<evidence type="ECO:0000313" key="3">
    <source>
        <dbReference type="Proteomes" id="UP000184076"/>
    </source>
</evidence>
<dbReference type="Pfam" id="PF01208">
    <property type="entry name" value="URO-D"/>
    <property type="match status" value="1"/>
</dbReference>
<proteinExistence type="predicted"/>
<gene>
    <name evidence="2" type="ORF">SAMN02745206_01388</name>
</gene>
<dbReference type="Proteomes" id="UP000184076">
    <property type="component" value="Unassembled WGS sequence"/>
</dbReference>
<dbReference type="Gene3D" id="3.20.20.210">
    <property type="match status" value="1"/>
</dbReference>
<dbReference type="AlphaFoldDB" id="A0A1M4Z3D3"/>
<name>A0A1M4Z3D3_9BACT</name>
<dbReference type="STRING" id="1121391.SAMN02745206_01388"/>
<feature type="domain" description="Uroporphyrinogen decarboxylase (URO-D)" evidence="1">
    <location>
        <begin position="178"/>
        <end position="387"/>
    </location>
</feature>
<keyword evidence="3" id="KW-1185">Reference proteome</keyword>
<dbReference type="OrthoDB" id="1914371at2"/>
<protein>
    <submittedName>
        <fullName evidence="2">Uroporphyrinogen decarboxylase (URO-D)</fullName>
    </submittedName>
</protein>
<dbReference type="GO" id="GO:0006779">
    <property type="term" value="P:porphyrin-containing compound biosynthetic process"/>
    <property type="evidence" value="ECO:0007669"/>
    <property type="project" value="InterPro"/>
</dbReference>
<dbReference type="GO" id="GO:0004853">
    <property type="term" value="F:uroporphyrinogen decarboxylase activity"/>
    <property type="evidence" value="ECO:0007669"/>
    <property type="project" value="InterPro"/>
</dbReference>
<dbReference type="InterPro" id="IPR052024">
    <property type="entry name" value="Methanogen_methyltrans"/>
</dbReference>
<evidence type="ECO:0000313" key="2">
    <source>
        <dbReference type="EMBL" id="SHF12468.1"/>
    </source>
</evidence>
<evidence type="ECO:0000259" key="1">
    <source>
        <dbReference type="Pfam" id="PF01208"/>
    </source>
</evidence>
<dbReference type="PANTHER" id="PTHR47099">
    <property type="entry name" value="METHYLCOBAMIDE:COM METHYLTRANSFERASE MTBA"/>
    <property type="match status" value="1"/>
</dbReference>
<accession>A0A1M4Z3D3</accession>
<dbReference type="EMBL" id="FQVB01000011">
    <property type="protein sequence ID" value="SHF12468.1"/>
    <property type="molecule type" value="Genomic_DNA"/>
</dbReference>
<reference evidence="3" key="1">
    <citation type="submission" date="2016-11" db="EMBL/GenBank/DDBJ databases">
        <authorList>
            <person name="Varghese N."/>
            <person name="Submissions S."/>
        </authorList>
    </citation>
    <scope>NUCLEOTIDE SEQUENCE [LARGE SCALE GENOMIC DNA]</scope>
    <source>
        <strain evidence="3">DSM 9756</strain>
    </source>
</reference>
<sequence>MNPAEAKQLFEERLGRYQAAIALEPTDRIPIATGSNYFAEVYSGNNHQQTIYDPERWLQAEEAFMRDFPEVDVLRNNRIYAPLYDAVGCRTYRLPGRDLPPDTPFQFVEKENMKAEEYDEFIDNPTRFLIQRFLPRIHEEFAGPCTARSHLAWLKGGMAQMMMAQVMRQRTIHLEQHWGMPQPMAGFFLAPFDALADVLRGFQSMMLDLYRYPDKVKAACDVLVHEMAHLALAYADPLKRYPIFVPTHKPMFLSPDQFDEFYWPSFKKTIEILVAAGHTVRAYLEGDWGAHLHRLLELPKGKVLCDIDTQGDIRRAKEVLGGHLCIAGGVQDSLLILGTPEEVRAHVKELCETVGRDGGYIISGGCNFPYTVKPQNFRAMIDAVMEYGVYDPDIKPKPKPPQPSRVPVAELRPQQFITPWEVKKAEWGGVKGDEELIRRSWEQLEAMAYAWVWQWLL</sequence>
<dbReference type="PANTHER" id="PTHR47099:SF1">
    <property type="entry name" value="METHYLCOBAMIDE:COM METHYLTRANSFERASE MTBA"/>
    <property type="match status" value="1"/>
</dbReference>
<dbReference type="SUPFAM" id="SSF51726">
    <property type="entry name" value="UROD/MetE-like"/>
    <property type="match status" value="1"/>
</dbReference>
<organism evidence="2 3">
    <name type="scientific">Desulfacinum infernum DSM 9756</name>
    <dbReference type="NCBI Taxonomy" id="1121391"/>
    <lineage>
        <taxon>Bacteria</taxon>
        <taxon>Pseudomonadati</taxon>
        <taxon>Thermodesulfobacteriota</taxon>
        <taxon>Syntrophobacteria</taxon>
        <taxon>Syntrophobacterales</taxon>
        <taxon>Syntrophobacteraceae</taxon>
        <taxon>Desulfacinum</taxon>
    </lineage>
</organism>
<dbReference type="InterPro" id="IPR000257">
    <property type="entry name" value="Uroporphyrinogen_deCOase"/>
</dbReference>
<dbReference type="InterPro" id="IPR038071">
    <property type="entry name" value="UROD/MetE-like_sf"/>
</dbReference>
<dbReference type="RefSeq" id="WP_073038262.1">
    <property type="nucleotide sequence ID" value="NZ_FQVB01000011.1"/>
</dbReference>